<dbReference type="AlphaFoldDB" id="A0A9D5KAU0"/>
<comment type="caution">
    <text evidence="4">The sequence shown here is derived from an EMBL/GenBank/DDBJ whole genome shotgun (WGS) entry which is preliminary data.</text>
</comment>
<dbReference type="GO" id="GO:0016491">
    <property type="term" value="F:oxidoreductase activity"/>
    <property type="evidence" value="ECO:0007669"/>
    <property type="project" value="InterPro"/>
</dbReference>
<accession>A0A9D5KAU0</accession>
<keyword evidence="1" id="KW-1133">Transmembrane helix</keyword>
<protein>
    <submittedName>
        <fullName evidence="4">NAD(P)-binding protein</fullName>
    </submittedName>
</protein>
<reference evidence="4" key="1">
    <citation type="submission" date="2019-11" db="EMBL/GenBank/DDBJ databases">
        <title>Microbial mats filling the niche in hypersaline microbial mats.</title>
        <authorList>
            <person name="Wong H.L."/>
            <person name="Macleod F.I."/>
            <person name="White R.A. III"/>
            <person name="Burns B.P."/>
        </authorList>
    </citation>
    <scope>NUCLEOTIDE SEQUENCE</scope>
    <source>
        <strain evidence="4">Bin_327</strain>
    </source>
</reference>
<sequence>MKLRDDAVIKDSYQVVVVGSGLAGLTAAALLAKKGLDVLLLEHHYLPGGMCTTFRRQDISFDTGTALLFGFGEKGVNPHRFVMNELEEHTDIIQHKALLQIRFGDKIINFWPDLDRFLEELTAAFPAQETELQALYDYLYKIYTEIIARQQMIVPPTEIPQKDNMRVALKNPGALIQTLKMLTTPTEKILKKFITDSDLLAFFDKLTGAYCYCDISETPAILAATMFIDNHIGGAYYPARSPQVLSSTLEKALEKYGGQTLYRVTVEEIFIEKGSAKGVRLADGTIIGAEKIVANCTVWNLYGKLIKPRHIKPKKLKWAANLVPTYPSVVLYLGVDAEAIPEDTNPVVMVIEDKKGVNQGDVTCYISSIDDPSICPEGMHAMTVIGPSFDTWPDPFDEGYRKSKPYLEHKESEKERILDQLEKHFPGLRKHIRVMEAATPATIERYTLKNGGAVGGPKQAIGQEIMKRLHAKSEWKNLYFCGDSTTMGMGTPAVTVSGVGAANMVLRDLGMSEYQPHEKDGGYVHLVKGKFLEPLPDPSQPIDSKSAKRLARQCSYCEEPGCRKACPAGIDMSNVIRRIEAGNIIGAARTLRETNPLAEVCGHTCKPKPACEQNCNRLEFDKVPVRIADLQTWVCAEAGEQGWPVQKVEKSGIRVAVVGAGPAGLTGANFMARLGYDVHLFDKNEQPGGSLLVVKNKFVPKDAVQRDIAGIMKQGITFHSSELGKNLDPEALISDYKAVLLATGLNPIPGLDKAVKDTDNVFSAGSMVLGSCGVVNAVGDARKAAGAIDKYLKGND</sequence>
<dbReference type="InterPro" id="IPR009051">
    <property type="entry name" value="Helical_ferredxn"/>
</dbReference>
<dbReference type="PANTHER" id="PTHR46313">
    <property type="match status" value="1"/>
</dbReference>
<keyword evidence="1" id="KW-0472">Membrane</keyword>
<feature type="domain" description="Amine oxidase" evidence="2">
    <location>
        <begin position="22"/>
        <end position="505"/>
    </location>
</feature>
<dbReference type="Pfam" id="PF13450">
    <property type="entry name" value="NAD_binding_8"/>
    <property type="match status" value="1"/>
</dbReference>
<dbReference type="Pfam" id="PF14691">
    <property type="entry name" value="Fer4_20"/>
    <property type="match status" value="1"/>
</dbReference>
<keyword evidence="1" id="KW-0812">Transmembrane</keyword>
<dbReference type="GO" id="GO:0051536">
    <property type="term" value="F:iron-sulfur cluster binding"/>
    <property type="evidence" value="ECO:0007669"/>
    <property type="project" value="InterPro"/>
</dbReference>
<evidence type="ECO:0000259" key="3">
    <source>
        <dbReference type="Pfam" id="PF14691"/>
    </source>
</evidence>
<dbReference type="InterPro" id="IPR045892">
    <property type="entry name" value="CrtISO-like"/>
</dbReference>
<dbReference type="Gene3D" id="3.50.50.60">
    <property type="entry name" value="FAD/NAD(P)-binding domain"/>
    <property type="match status" value="3"/>
</dbReference>
<evidence type="ECO:0000259" key="2">
    <source>
        <dbReference type="Pfam" id="PF01593"/>
    </source>
</evidence>
<dbReference type="Pfam" id="PF01593">
    <property type="entry name" value="Amino_oxidase"/>
    <property type="match status" value="1"/>
</dbReference>
<gene>
    <name evidence="4" type="ORF">GF359_08730</name>
</gene>
<dbReference type="SUPFAM" id="SSF46548">
    <property type="entry name" value="alpha-helical ferredoxin"/>
    <property type="match status" value="1"/>
</dbReference>
<evidence type="ECO:0000313" key="4">
    <source>
        <dbReference type="EMBL" id="MBD3365285.1"/>
    </source>
</evidence>
<feature type="transmembrane region" description="Helical" evidence="1">
    <location>
        <begin position="12"/>
        <end position="32"/>
    </location>
</feature>
<dbReference type="Proteomes" id="UP000630660">
    <property type="component" value="Unassembled WGS sequence"/>
</dbReference>
<organism evidence="4 5">
    <name type="scientific">candidate division WOR-3 bacterium</name>
    <dbReference type="NCBI Taxonomy" id="2052148"/>
    <lineage>
        <taxon>Bacteria</taxon>
        <taxon>Bacteria division WOR-3</taxon>
    </lineage>
</organism>
<dbReference type="InterPro" id="IPR002937">
    <property type="entry name" value="Amino_oxidase"/>
</dbReference>
<name>A0A9D5KAU0_UNCW3</name>
<dbReference type="SUPFAM" id="SSF51971">
    <property type="entry name" value="Nucleotide-binding domain"/>
    <property type="match status" value="1"/>
</dbReference>
<dbReference type="Gene3D" id="1.10.1060.10">
    <property type="entry name" value="Alpha-helical ferredoxin"/>
    <property type="match status" value="1"/>
</dbReference>
<dbReference type="InterPro" id="IPR036188">
    <property type="entry name" value="FAD/NAD-bd_sf"/>
</dbReference>
<dbReference type="EMBL" id="WJKJ01000292">
    <property type="protein sequence ID" value="MBD3365285.1"/>
    <property type="molecule type" value="Genomic_DNA"/>
</dbReference>
<dbReference type="GO" id="GO:0016116">
    <property type="term" value="P:carotenoid metabolic process"/>
    <property type="evidence" value="ECO:0007669"/>
    <property type="project" value="InterPro"/>
</dbReference>
<dbReference type="SUPFAM" id="SSF51905">
    <property type="entry name" value="FAD/NAD(P)-binding domain"/>
    <property type="match status" value="1"/>
</dbReference>
<dbReference type="PRINTS" id="PR00419">
    <property type="entry name" value="ADXRDTASE"/>
</dbReference>
<feature type="domain" description="Dihydroprymidine dehydrogenase" evidence="3">
    <location>
        <begin position="540"/>
        <end position="642"/>
    </location>
</feature>
<dbReference type="PANTHER" id="PTHR46313:SF3">
    <property type="entry name" value="PROLYCOPENE ISOMERASE, CHLOROPLASTIC"/>
    <property type="match status" value="1"/>
</dbReference>
<evidence type="ECO:0000313" key="5">
    <source>
        <dbReference type="Proteomes" id="UP000630660"/>
    </source>
</evidence>
<proteinExistence type="predicted"/>
<dbReference type="InterPro" id="IPR028261">
    <property type="entry name" value="DPD_II"/>
</dbReference>
<evidence type="ECO:0000256" key="1">
    <source>
        <dbReference type="SAM" id="Phobius"/>
    </source>
</evidence>